<accession>X1VHU0</accession>
<protein>
    <recommendedName>
        <fullName evidence="3">Nudix hydrolase domain-containing protein</fullName>
    </recommendedName>
</protein>
<dbReference type="SUPFAM" id="SSF55811">
    <property type="entry name" value="Nudix"/>
    <property type="match status" value="1"/>
</dbReference>
<dbReference type="AlphaFoldDB" id="X1VHU0"/>
<dbReference type="InterPro" id="IPR020084">
    <property type="entry name" value="NUDIX_hydrolase_CS"/>
</dbReference>
<dbReference type="GO" id="GO:0016787">
    <property type="term" value="F:hydrolase activity"/>
    <property type="evidence" value="ECO:0007669"/>
    <property type="project" value="UniProtKB-KW"/>
</dbReference>
<organism evidence="4">
    <name type="scientific">marine sediment metagenome</name>
    <dbReference type="NCBI Taxonomy" id="412755"/>
    <lineage>
        <taxon>unclassified sequences</taxon>
        <taxon>metagenomes</taxon>
        <taxon>ecological metagenomes</taxon>
    </lineage>
</organism>
<evidence type="ECO:0000256" key="1">
    <source>
        <dbReference type="ARBA" id="ARBA00001946"/>
    </source>
</evidence>
<dbReference type="EMBL" id="BARW01027283">
    <property type="protein sequence ID" value="GAJ14506.1"/>
    <property type="molecule type" value="Genomic_DNA"/>
</dbReference>
<proteinExistence type="predicted"/>
<evidence type="ECO:0000256" key="2">
    <source>
        <dbReference type="ARBA" id="ARBA00022801"/>
    </source>
</evidence>
<dbReference type="InterPro" id="IPR015797">
    <property type="entry name" value="NUDIX_hydrolase-like_dom_sf"/>
</dbReference>
<dbReference type="PANTHER" id="PTHR43046">
    <property type="entry name" value="GDP-MANNOSE MANNOSYL HYDROLASE"/>
    <property type="match status" value="1"/>
</dbReference>
<comment type="cofactor">
    <cofactor evidence="1">
        <name>Mg(2+)</name>
        <dbReference type="ChEBI" id="CHEBI:18420"/>
    </cofactor>
</comment>
<dbReference type="PANTHER" id="PTHR43046:SF14">
    <property type="entry name" value="MUTT_NUDIX FAMILY PROTEIN"/>
    <property type="match status" value="1"/>
</dbReference>
<name>X1VHU0_9ZZZZ</name>
<evidence type="ECO:0000259" key="3">
    <source>
        <dbReference type="PROSITE" id="PS51462"/>
    </source>
</evidence>
<dbReference type="PRINTS" id="PR00502">
    <property type="entry name" value="NUDIXFAMILY"/>
</dbReference>
<evidence type="ECO:0000313" key="4">
    <source>
        <dbReference type="EMBL" id="GAJ14506.1"/>
    </source>
</evidence>
<gene>
    <name evidence="4" type="ORF">S12H4_44300</name>
</gene>
<feature type="domain" description="Nudix hydrolase" evidence="3">
    <location>
        <begin position="13"/>
        <end position="157"/>
    </location>
</feature>
<dbReference type="InterPro" id="IPR020476">
    <property type="entry name" value="Nudix_hydrolase"/>
</dbReference>
<dbReference type="InterPro" id="IPR000086">
    <property type="entry name" value="NUDIX_hydrolase_dom"/>
</dbReference>
<sequence>MSMYGKLDYWQRIRRRVGSEVLILPAVAGAITKGNRILLVRHRLLDKWQIPGGLLELDESIQTAVKRELKEELGIELETAELVSIYSEPKWTIEYPNKDRVQQVLFFFKMEGDASEDRIHIQKSEISEWRFFDLRNIPENTVACCKQKVKDLLEYKDRTFLR</sequence>
<dbReference type="Gene3D" id="3.90.79.10">
    <property type="entry name" value="Nucleoside Triphosphate Pyrophosphohydrolase"/>
    <property type="match status" value="1"/>
</dbReference>
<reference evidence="4" key="1">
    <citation type="journal article" date="2014" name="Front. Microbiol.">
        <title>High frequency of phylogenetically diverse reductive dehalogenase-homologous genes in deep subseafloor sedimentary metagenomes.</title>
        <authorList>
            <person name="Kawai M."/>
            <person name="Futagami T."/>
            <person name="Toyoda A."/>
            <person name="Takaki Y."/>
            <person name="Nishi S."/>
            <person name="Hori S."/>
            <person name="Arai W."/>
            <person name="Tsubouchi T."/>
            <person name="Morono Y."/>
            <person name="Uchiyama I."/>
            <person name="Ito T."/>
            <person name="Fujiyama A."/>
            <person name="Inagaki F."/>
            <person name="Takami H."/>
        </authorList>
    </citation>
    <scope>NUCLEOTIDE SEQUENCE</scope>
    <source>
        <strain evidence="4">Expedition CK06-06</strain>
    </source>
</reference>
<keyword evidence="2" id="KW-0378">Hydrolase</keyword>
<dbReference type="PROSITE" id="PS51462">
    <property type="entry name" value="NUDIX"/>
    <property type="match status" value="1"/>
</dbReference>
<dbReference type="Pfam" id="PF00293">
    <property type="entry name" value="NUDIX"/>
    <property type="match status" value="1"/>
</dbReference>
<dbReference type="PROSITE" id="PS00893">
    <property type="entry name" value="NUDIX_BOX"/>
    <property type="match status" value="1"/>
</dbReference>
<comment type="caution">
    <text evidence="4">The sequence shown here is derived from an EMBL/GenBank/DDBJ whole genome shotgun (WGS) entry which is preliminary data.</text>
</comment>